<dbReference type="GO" id="GO:0016020">
    <property type="term" value="C:membrane"/>
    <property type="evidence" value="ECO:0007669"/>
    <property type="project" value="UniProtKB-SubCell"/>
</dbReference>
<dbReference type="Proteomes" id="UP000192578">
    <property type="component" value="Unassembled WGS sequence"/>
</dbReference>
<dbReference type="PROSITE" id="PS50262">
    <property type="entry name" value="G_PROTEIN_RECEP_F1_2"/>
    <property type="match status" value="1"/>
</dbReference>
<dbReference type="PANTHER" id="PTHR24238:SF47">
    <property type="entry name" value="ECDYSTEROIDS_DOPAMINE RECEPTOR-RELATED"/>
    <property type="match status" value="1"/>
</dbReference>
<keyword evidence="11" id="KW-1185">Reference proteome</keyword>
<dbReference type="GO" id="GO:0004930">
    <property type="term" value="F:G protein-coupled receptor activity"/>
    <property type="evidence" value="ECO:0007669"/>
    <property type="project" value="UniProtKB-KW"/>
</dbReference>
<keyword evidence="3 8" id="KW-1133">Transmembrane helix</keyword>
<proteinExistence type="predicted"/>
<keyword evidence="2 8" id="KW-0812">Transmembrane</keyword>
<feature type="domain" description="G-protein coupled receptors family 1 profile" evidence="9">
    <location>
        <begin position="47"/>
        <end position="342"/>
    </location>
</feature>
<dbReference type="CDD" id="cd00637">
    <property type="entry name" value="7tm_classA_rhodopsin-like"/>
    <property type="match status" value="1"/>
</dbReference>
<name>A0A1W0X9F7_HYPEX</name>
<evidence type="ECO:0000256" key="5">
    <source>
        <dbReference type="ARBA" id="ARBA00023136"/>
    </source>
</evidence>
<evidence type="ECO:0000256" key="8">
    <source>
        <dbReference type="SAM" id="Phobius"/>
    </source>
</evidence>
<keyword evidence="6" id="KW-0675">Receptor</keyword>
<dbReference type="PANTHER" id="PTHR24238">
    <property type="entry name" value="G-PROTEIN COUPLED RECEPTOR"/>
    <property type="match status" value="1"/>
</dbReference>
<organism evidence="10 11">
    <name type="scientific">Hypsibius exemplaris</name>
    <name type="common">Freshwater tardigrade</name>
    <dbReference type="NCBI Taxonomy" id="2072580"/>
    <lineage>
        <taxon>Eukaryota</taxon>
        <taxon>Metazoa</taxon>
        <taxon>Ecdysozoa</taxon>
        <taxon>Tardigrada</taxon>
        <taxon>Eutardigrada</taxon>
        <taxon>Parachela</taxon>
        <taxon>Hypsibioidea</taxon>
        <taxon>Hypsibiidae</taxon>
        <taxon>Hypsibius</taxon>
    </lineage>
</organism>
<dbReference type="InterPro" id="IPR017452">
    <property type="entry name" value="GPCR_Rhodpsn_7TM"/>
</dbReference>
<dbReference type="AlphaFoldDB" id="A0A1W0X9F7"/>
<sequence length="360" mass="40504">MAFNVSASSVTSNVTFTNAISITDPFTPIWSVTPIFLLVICITGSVTNIGALTLFVKRLQTGLPFDVYVINLIGSNVASLLMQYPLAVKAGLHPSAWTLGRPLCHFYLYCQSIFDAGISNTHAIIAINRAWAILHPLSFRAAHTKRFTTTVSALMWVYIHVVEGSYWLVQTVYYPVNVQMLGCGYNQSLEWLKTWTRMTTIIIYLTPVVIVVISFLIVMISRMLRFRAIRERSTGSWKPRNPAVRAVRQEPQPVVLSSKRERYDMEPSAPGAARPTEVAMVLPQQRKSRSSRYVMLMLLTISVVVFLIPDTVYYLLGGSLPEVWVVANLLFACQTVVDPIIFVLTMDKLRTVMPSRQQHL</sequence>
<feature type="transmembrane region" description="Helical" evidence="8">
    <location>
        <begin position="35"/>
        <end position="56"/>
    </location>
</feature>
<feature type="transmembrane region" description="Helical" evidence="8">
    <location>
        <begin position="323"/>
        <end position="346"/>
    </location>
</feature>
<evidence type="ECO:0000256" key="1">
    <source>
        <dbReference type="ARBA" id="ARBA00004141"/>
    </source>
</evidence>
<evidence type="ECO:0000313" key="10">
    <source>
        <dbReference type="EMBL" id="OQV24167.1"/>
    </source>
</evidence>
<dbReference type="Gene3D" id="1.20.1070.10">
    <property type="entry name" value="Rhodopsin 7-helix transmembrane proteins"/>
    <property type="match status" value="1"/>
</dbReference>
<evidence type="ECO:0000256" key="3">
    <source>
        <dbReference type="ARBA" id="ARBA00022989"/>
    </source>
</evidence>
<feature type="transmembrane region" description="Helical" evidence="8">
    <location>
        <begin position="201"/>
        <end position="220"/>
    </location>
</feature>
<dbReference type="PRINTS" id="PR00237">
    <property type="entry name" value="GPCRRHODOPSN"/>
</dbReference>
<comment type="subcellular location">
    <subcellularLocation>
        <location evidence="1">Membrane</location>
        <topology evidence="1">Multi-pass membrane protein</topology>
    </subcellularLocation>
</comment>
<dbReference type="InterPro" id="IPR000276">
    <property type="entry name" value="GPCR_Rhodpsn"/>
</dbReference>
<gene>
    <name evidence="10" type="ORF">BV898_02117</name>
</gene>
<keyword evidence="5 8" id="KW-0472">Membrane</keyword>
<keyword evidence="7" id="KW-0807">Transducer</keyword>
<dbReference type="EMBL" id="MTYJ01000008">
    <property type="protein sequence ID" value="OQV24167.1"/>
    <property type="molecule type" value="Genomic_DNA"/>
</dbReference>
<evidence type="ECO:0000313" key="11">
    <source>
        <dbReference type="Proteomes" id="UP000192578"/>
    </source>
</evidence>
<feature type="transmembrane region" description="Helical" evidence="8">
    <location>
        <begin position="147"/>
        <end position="169"/>
    </location>
</feature>
<accession>A0A1W0X9F7</accession>
<evidence type="ECO:0000256" key="4">
    <source>
        <dbReference type="ARBA" id="ARBA00023040"/>
    </source>
</evidence>
<keyword evidence="4" id="KW-0297">G-protein coupled receptor</keyword>
<evidence type="ECO:0000256" key="6">
    <source>
        <dbReference type="ARBA" id="ARBA00023170"/>
    </source>
</evidence>
<evidence type="ECO:0000256" key="2">
    <source>
        <dbReference type="ARBA" id="ARBA00022692"/>
    </source>
</evidence>
<reference evidence="11" key="1">
    <citation type="submission" date="2017-01" db="EMBL/GenBank/DDBJ databases">
        <title>Comparative genomics of anhydrobiosis in the tardigrade Hypsibius dujardini.</title>
        <authorList>
            <person name="Yoshida Y."/>
            <person name="Koutsovoulos G."/>
            <person name="Laetsch D."/>
            <person name="Stevens L."/>
            <person name="Kumar S."/>
            <person name="Horikawa D."/>
            <person name="Ishino K."/>
            <person name="Komine S."/>
            <person name="Tomita M."/>
            <person name="Blaxter M."/>
            <person name="Arakawa K."/>
        </authorList>
    </citation>
    <scope>NUCLEOTIDE SEQUENCE [LARGE SCALE GENOMIC DNA]</scope>
    <source>
        <strain evidence="11">Z151</strain>
    </source>
</reference>
<comment type="caution">
    <text evidence="10">The sequence shown here is derived from an EMBL/GenBank/DDBJ whole genome shotgun (WGS) entry which is preliminary data.</text>
</comment>
<protein>
    <recommendedName>
        <fullName evidence="9">G-protein coupled receptors family 1 profile domain-containing protein</fullName>
    </recommendedName>
</protein>
<dbReference type="SUPFAM" id="SSF81321">
    <property type="entry name" value="Family A G protein-coupled receptor-like"/>
    <property type="match status" value="1"/>
</dbReference>
<evidence type="ECO:0000259" key="9">
    <source>
        <dbReference type="PROSITE" id="PS50262"/>
    </source>
</evidence>
<evidence type="ECO:0000256" key="7">
    <source>
        <dbReference type="ARBA" id="ARBA00023224"/>
    </source>
</evidence>
<dbReference type="Pfam" id="PF00001">
    <property type="entry name" value="7tm_1"/>
    <property type="match status" value="1"/>
</dbReference>
<feature type="transmembrane region" description="Helical" evidence="8">
    <location>
        <begin position="293"/>
        <end position="317"/>
    </location>
</feature>